<dbReference type="Pfam" id="PF07690">
    <property type="entry name" value="MFS_1"/>
    <property type="match status" value="1"/>
</dbReference>
<dbReference type="InterPro" id="IPR011701">
    <property type="entry name" value="MFS"/>
</dbReference>
<comment type="caution">
    <text evidence="8">The sequence shown here is derived from an EMBL/GenBank/DDBJ whole genome shotgun (WGS) entry which is preliminary data.</text>
</comment>
<feature type="transmembrane region" description="Helical" evidence="6">
    <location>
        <begin position="370"/>
        <end position="390"/>
    </location>
</feature>
<dbReference type="GO" id="GO:0022857">
    <property type="term" value="F:transmembrane transporter activity"/>
    <property type="evidence" value="ECO:0007669"/>
    <property type="project" value="InterPro"/>
</dbReference>
<dbReference type="InterPro" id="IPR036259">
    <property type="entry name" value="MFS_trans_sf"/>
</dbReference>
<evidence type="ECO:0000256" key="6">
    <source>
        <dbReference type="SAM" id="Phobius"/>
    </source>
</evidence>
<proteinExistence type="predicted"/>
<organism evidence="8 9">
    <name type="scientific">Acetobacter syzygii</name>
    <dbReference type="NCBI Taxonomy" id="146476"/>
    <lineage>
        <taxon>Bacteria</taxon>
        <taxon>Pseudomonadati</taxon>
        <taxon>Pseudomonadota</taxon>
        <taxon>Alphaproteobacteria</taxon>
        <taxon>Acetobacterales</taxon>
        <taxon>Acetobacteraceae</taxon>
        <taxon>Acetobacter</taxon>
    </lineage>
</organism>
<dbReference type="RefSeq" id="WP_095351104.1">
    <property type="nucleotide sequence ID" value="NZ_NDFO01000003.1"/>
</dbReference>
<dbReference type="Proteomes" id="UP000216033">
    <property type="component" value="Unassembled WGS sequence"/>
</dbReference>
<name>A0A270BZ47_9PROT</name>
<dbReference type="PANTHER" id="PTHR43791:SF36">
    <property type="entry name" value="TRANSPORTER, PUTATIVE (AFU_ORTHOLOGUE AFUA_6G08340)-RELATED"/>
    <property type="match status" value="1"/>
</dbReference>
<accession>A0A270BZ47</accession>
<protein>
    <recommendedName>
        <fullName evidence="7">Major facilitator superfamily (MFS) profile domain-containing protein</fullName>
    </recommendedName>
</protein>
<feature type="transmembrane region" description="Helical" evidence="6">
    <location>
        <begin position="278"/>
        <end position="299"/>
    </location>
</feature>
<feature type="transmembrane region" description="Helical" evidence="6">
    <location>
        <begin position="178"/>
        <end position="200"/>
    </location>
</feature>
<comment type="subcellular location">
    <subcellularLocation>
        <location evidence="1">Membrane</location>
        <topology evidence="1">Multi-pass membrane protein</topology>
    </subcellularLocation>
</comment>
<evidence type="ECO:0000256" key="4">
    <source>
        <dbReference type="ARBA" id="ARBA00022989"/>
    </source>
</evidence>
<dbReference type="PANTHER" id="PTHR43791">
    <property type="entry name" value="PERMEASE-RELATED"/>
    <property type="match status" value="1"/>
</dbReference>
<keyword evidence="3 6" id="KW-0812">Transmembrane</keyword>
<feature type="transmembrane region" description="Helical" evidence="6">
    <location>
        <begin position="146"/>
        <end position="166"/>
    </location>
</feature>
<evidence type="ECO:0000259" key="7">
    <source>
        <dbReference type="PROSITE" id="PS50850"/>
    </source>
</evidence>
<reference evidence="8 9" key="1">
    <citation type="submission" date="2017-04" db="EMBL/GenBank/DDBJ databases">
        <title>Kefir bacterial isolates.</title>
        <authorList>
            <person name="Kim Y."/>
            <person name="Blasche S."/>
            <person name="Patil K.R."/>
        </authorList>
    </citation>
    <scope>NUCLEOTIDE SEQUENCE [LARGE SCALE GENOMIC DNA]</scope>
    <source>
        <strain evidence="8 9">KR-2</strain>
    </source>
</reference>
<dbReference type="AlphaFoldDB" id="A0A270BZ47"/>
<feature type="transmembrane region" description="Helical" evidence="6">
    <location>
        <begin position="311"/>
        <end position="329"/>
    </location>
</feature>
<feature type="transmembrane region" description="Helical" evidence="6">
    <location>
        <begin position="89"/>
        <end position="108"/>
    </location>
</feature>
<dbReference type="EMBL" id="NDFP01000001">
    <property type="protein sequence ID" value="PAL29336.1"/>
    <property type="molecule type" value="Genomic_DNA"/>
</dbReference>
<dbReference type="SUPFAM" id="SSF103473">
    <property type="entry name" value="MFS general substrate transporter"/>
    <property type="match status" value="1"/>
</dbReference>
<evidence type="ECO:0000256" key="1">
    <source>
        <dbReference type="ARBA" id="ARBA00004141"/>
    </source>
</evidence>
<dbReference type="FunFam" id="1.20.1250.20:FF:000018">
    <property type="entry name" value="MFS transporter permease"/>
    <property type="match status" value="1"/>
</dbReference>
<evidence type="ECO:0000256" key="3">
    <source>
        <dbReference type="ARBA" id="ARBA00022692"/>
    </source>
</evidence>
<evidence type="ECO:0000256" key="5">
    <source>
        <dbReference type="ARBA" id="ARBA00023136"/>
    </source>
</evidence>
<feature type="domain" description="Major facilitator superfamily (MFS) profile" evidence="7">
    <location>
        <begin position="19"/>
        <end position="431"/>
    </location>
</feature>
<keyword evidence="5 6" id="KW-0472">Membrane</keyword>
<sequence>MRQNITLSKRVFRRIDHRVLAVLSFAYVINCVDRANISFAHLSMNADLHLTEADYGVAVGIFYLGYVLFELPSAWLFKKIGAPRTFSRIMILWGLVGMAMFFCTDKIQFYGLRFLLGVFEAGFSPLALYVLSLWYPPEKMGRAISIQQIAGPLSGVLVGILSGFIITTMHDVWGIHGWRWMFVIESLPAVCLGVWILFFLPAGPQEATWLNTEEKIFLKNRFYLSNEQTVRSANAFSAIHIRSLFMLAVPFIFIVCGNDIFSFWLPHFIQSTHIQSNMHIGFLSSIPYLFATCVMLIAGRLADTALSIRKNLCAVFCLIAASALIFLAYDSKSLISVLACSTIGLASLYGAYVVFWTLPKSVMINPPSSTDFAAINTCGMIAGIVCPIIVGKLATQTGGFALSELGTALLMFCAAAFLTIPYKKTSLNNTHKI</sequence>
<keyword evidence="4 6" id="KW-1133">Transmembrane helix</keyword>
<dbReference type="OrthoDB" id="9773957at2"/>
<feature type="transmembrane region" description="Helical" evidence="6">
    <location>
        <begin position="402"/>
        <end position="422"/>
    </location>
</feature>
<keyword evidence="2" id="KW-0813">Transport</keyword>
<gene>
    <name evidence="8" type="ORF">B9K05_01455</name>
</gene>
<evidence type="ECO:0000313" key="9">
    <source>
        <dbReference type="Proteomes" id="UP000216033"/>
    </source>
</evidence>
<keyword evidence="9" id="KW-1185">Reference proteome</keyword>
<dbReference type="PROSITE" id="PS50850">
    <property type="entry name" value="MFS"/>
    <property type="match status" value="1"/>
</dbReference>
<feature type="transmembrane region" description="Helical" evidence="6">
    <location>
        <begin position="114"/>
        <end position="134"/>
    </location>
</feature>
<dbReference type="GO" id="GO:0016020">
    <property type="term" value="C:membrane"/>
    <property type="evidence" value="ECO:0007669"/>
    <property type="project" value="UniProtKB-SubCell"/>
</dbReference>
<evidence type="ECO:0000256" key="2">
    <source>
        <dbReference type="ARBA" id="ARBA00022448"/>
    </source>
</evidence>
<feature type="transmembrane region" description="Helical" evidence="6">
    <location>
        <begin position="244"/>
        <end position="266"/>
    </location>
</feature>
<evidence type="ECO:0000313" key="8">
    <source>
        <dbReference type="EMBL" id="PAL29336.1"/>
    </source>
</evidence>
<feature type="transmembrane region" description="Helical" evidence="6">
    <location>
        <begin position="335"/>
        <end position="358"/>
    </location>
</feature>
<dbReference type="CDD" id="cd17319">
    <property type="entry name" value="MFS_ExuT_GudP_like"/>
    <property type="match status" value="1"/>
</dbReference>
<dbReference type="Gene3D" id="1.20.1250.20">
    <property type="entry name" value="MFS general substrate transporter like domains"/>
    <property type="match status" value="2"/>
</dbReference>
<dbReference type="InterPro" id="IPR020846">
    <property type="entry name" value="MFS_dom"/>
</dbReference>
<feature type="transmembrane region" description="Helical" evidence="6">
    <location>
        <begin position="55"/>
        <end position="77"/>
    </location>
</feature>
<dbReference type="STRING" id="1231343.Absy_027_110"/>